<evidence type="ECO:0000313" key="7">
    <source>
        <dbReference type="EMBL" id="JAU21250.1"/>
    </source>
</evidence>
<keyword evidence="5" id="KW-0456">Lyase</keyword>
<evidence type="ECO:0000256" key="2">
    <source>
        <dbReference type="ARBA" id="ARBA00009604"/>
    </source>
</evidence>
<protein>
    <recommendedName>
        <fullName evidence="3">phosphopyruvate hydratase</fullName>
        <ecNumber evidence="3">4.2.1.11</ecNumber>
    </recommendedName>
</protein>
<dbReference type="PANTHER" id="PTHR11902">
    <property type="entry name" value="ENOLASE"/>
    <property type="match status" value="1"/>
</dbReference>
<dbReference type="EMBL" id="GEVM01014972">
    <property type="protein sequence ID" value="JAU90966.1"/>
    <property type="molecule type" value="Transcribed_RNA"/>
</dbReference>
<dbReference type="InterPro" id="IPR020810">
    <property type="entry name" value="Enolase_C"/>
</dbReference>
<dbReference type="PANTHER" id="PTHR11902:SF1">
    <property type="entry name" value="ENOLASE"/>
    <property type="match status" value="1"/>
</dbReference>
<evidence type="ECO:0000256" key="3">
    <source>
        <dbReference type="ARBA" id="ARBA00012058"/>
    </source>
</evidence>
<gene>
    <name evidence="7" type="ORF">GA_TR22028_c0_g1_i1_g.72317</name>
    <name evidence="8" type="ORF">LE_TR14867_c0_g1_i1_g.46990</name>
    <name evidence="9" type="ORF">MP_TR7670_c0_g1_i1_g.21855</name>
</gene>
<accession>A0A1J3JEJ4</accession>
<dbReference type="GO" id="GO:0006096">
    <property type="term" value="P:glycolytic process"/>
    <property type="evidence" value="ECO:0007669"/>
    <property type="project" value="UniProtKB-UniPathway"/>
</dbReference>
<dbReference type="AlphaFoldDB" id="A0A1J3JEJ4"/>
<dbReference type="Pfam" id="PF00113">
    <property type="entry name" value="Enolase_C"/>
    <property type="match status" value="1"/>
</dbReference>
<reference evidence="9" key="1">
    <citation type="submission" date="2016-07" db="EMBL/GenBank/DDBJ databases">
        <title>De novo transcriptome assembly of four accessions of the metal hyperaccumulator plant Noccaea caerulescens.</title>
        <authorList>
            <person name="Blande D."/>
            <person name="Halimaa P."/>
            <person name="Tervahauta A.I."/>
            <person name="Aarts M.G."/>
            <person name="Karenlampi S.O."/>
        </authorList>
    </citation>
    <scope>NUCLEOTIDE SEQUENCE</scope>
</reference>
<evidence type="ECO:0000256" key="4">
    <source>
        <dbReference type="ARBA" id="ARBA00023152"/>
    </source>
</evidence>
<comment type="pathway">
    <text evidence="1">Carbohydrate degradation; glycolysis; pyruvate from D-glyceraldehyde 3-phosphate: step 4/5.</text>
</comment>
<evidence type="ECO:0000259" key="6">
    <source>
        <dbReference type="SMART" id="SM01192"/>
    </source>
</evidence>
<dbReference type="InterPro" id="IPR036849">
    <property type="entry name" value="Enolase-like_C_sf"/>
</dbReference>
<evidence type="ECO:0000256" key="1">
    <source>
        <dbReference type="ARBA" id="ARBA00005031"/>
    </source>
</evidence>
<evidence type="ECO:0000313" key="8">
    <source>
        <dbReference type="EMBL" id="JAU71704.1"/>
    </source>
</evidence>
<name>A0A1J3JEJ4_NOCCA</name>
<dbReference type="EC" id="4.2.1.11" evidence="3"/>
<keyword evidence="4" id="KW-0324">Glycolysis</keyword>
<dbReference type="GO" id="GO:0000287">
    <property type="term" value="F:magnesium ion binding"/>
    <property type="evidence" value="ECO:0007669"/>
    <property type="project" value="InterPro"/>
</dbReference>
<sequence>MKIIKKKYGLNATNVGDEGGFAPTVNDGEEALELLQAAIKSSGHSEIVQIGMDCAASEFYNENSKKYDLHFKDEKLSQSVPHLTSG</sequence>
<dbReference type="GO" id="GO:0000015">
    <property type="term" value="C:phosphopyruvate hydratase complex"/>
    <property type="evidence" value="ECO:0007669"/>
    <property type="project" value="InterPro"/>
</dbReference>
<evidence type="ECO:0000256" key="5">
    <source>
        <dbReference type="ARBA" id="ARBA00023239"/>
    </source>
</evidence>
<dbReference type="EMBL" id="GEVL01005637">
    <property type="protein sequence ID" value="JAU71704.1"/>
    <property type="molecule type" value="Transcribed_RNA"/>
</dbReference>
<dbReference type="EMBL" id="GEVI01011070">
    <property type="protein sequence ID" value="JAU21250.1"/>
    <property type="molecule type" value="Transcribed_RNA"/>
</dbReference>
<dbReference type="SUPFAM" id="SSF51604">
    <property type="entry name" value="Enolase C-terminal domain-like"/>
    <property type="match status" value="1"/>
</dbReference>
<proteinExistence type="inferred from homology"/>
<evidence type="ECO:0000313" key="9">
    <source>
        <dbReference type="EMBL" id="JAU90966.1"/>
    </source>
</evidence>
<dbReference type="InterPro" id="IPR000941">
    <property type="entry name" value="Enolase"/>
</dbReference>
<comment type="similarity">
    <text evidence="2">Belongs to the enolase family.</text>
</comment>
<dbReference type="UniPathway" id="UPA00109">
    <property type="reaction ID" value="UER00187"/>
</dbReference>
<dbReference type="GO" id="GO:0004634">
    <property type="term" value="F:phosphopyruvate hydratase activity"/>
    <property type="evidence" value="ECO:0007669"/>
    <property type="project" value="UniProtKB-EC"/>
</dbReference>
<organism evidence="9">
    <name type="scientific">Noccaea caerulescens</name>
    <name type="common">Alpine penny-cress</name>
    <name type="synonym">Thlaspi caerulescens</name>
    <dbReference type="NCBI Taxonomy" id="107243"/>
    <lineage>
        <taxon>Eukaryota</taxon>
        <taxon>Viridiplantae</taxon>
        <taxon>Streptophyta</taxon>
        <taxon>Embryophyta</taxon>
        <taxon>Tracheophyta</taxon>
        <taxon>Spermatophyta</taxon>
        <taxon>Magnoliopsida</taxon>
        <taxon>eudicotyledons</taxon>
        <taxon>Gunneridae</taxon>
        <taxon>Pentapetalae</taxon>
        <taxon>rosids</taxon>
        <taxon>malvids</taxon>
        <taxon>Brassicales</taxon>
        <taxon>Brassicaceae</taxon>
        <taxon>Coluteocarpeae</taxon>
        <taxon>Noccaea</taxon>
    </lineage>
</organism>
<dbReference type="Gene3D" id="3.20.20.120">
    <property type="entry name" value="Enolase-like C-terminal domain"/>
    <property type="match status" value="1"/>
</dbReference>
<dbReference type="SMART" id="SM01192">
    <property type="entry name" value="Enolase_C"/>
    <property type="match status" value="1"/>
</dbReference>
<feature type="domain" description="Enolase C-terminal TIM barrel" evidence="6">
    <location>
        <begin position="1"/>
        <end position="86"/>
    </location>
</feature>